<evidence type="ECO:0000313" key="2">
    <source>
        <dbReference type="Proteomes" id="UP001500683"/>
    </source>
</evidence>
<reference evidence="2" key="1">
    <citation type="journal article" date="2019" name="Int. J. Syst. Evol. Microbiol.">
        <title>The Global Catalogue of Microorganisms (GCM) 10K type strain sequencing project: providing services to taxonomists for standard genome sequencing and annotation.</title>
        <authorList>
            <consortium name="The Broad Institute Genomics Platform"/>
            <consortium name="The Broad Institute Genome Sequencing Center for Infectious Disease"/>
            <person name="Wu L."/>
            <person name="Ma J."/>
        </authorList>
    </citation>
    <scope>NUCLEOTIDE SEQUENCE [LARGE SCALE GENOMIC DNA]</scope>
    <source>
        <strain evidence="2">JCM 16702</strain>
    </source>
</reference>
<dbReference type="Proteomes" id="UP001500683">
    <property type="component" value="Unassembled WGS sequence"/>
</dbReference>
<comment type="caution">
    <text evidence="1">The sequence shown here is derived from an EMBL/GenBank/DDBJ whole genome shotgun (WGS) entry which is preliminary data.</text>
</comment>
<protein>
    <submittedName>
        <fullName evidence="1">Uncharacterized protein</fullName>
    </submittedName>
</protein>
<gene>
    <name evidence="1" type="ORF">GCM10022214_28790</name>
</gene>
<dbReference type="EMBL" id="BAAAZG010000017">
    <property type="protein sequence ID" value="GAA4071287.1"/>
    <property type="molecule type" value="Genomic_DNA"/>
</dbReference>
<keyword evidence="2" id="KW-1185">Reference proteome</keyword>
<evidence type="ECO:0000313" key="1">
    <source>
        <dbReference type="EMBL" id="GAA4071287.1"/>
    </source>
</evidence>
<accession>A0ABP7VNR9</accession>
<proteinExistence type="predicted"/>
<name>A0ABP7VNR9_9ACTN</name>
<sequence length="303" mass="32789">MSETIDVTVPEEVTATFVVAADQADLPLPFEGLPEPFAAEAAERLGTPALSVTTYSADASPWDLHRPLHAPDEDEPESARKAAHHIGVTATVPAHDLPFGLQLARAVTGAVADAVTGVPIDIDTRQVVPFWDAPEPSRFALADDWLGAWLPPFPVNPQCPAADDDHDGCACLELTTRGLTRFGLPELRMTAVSCRHDLAALNILRTTAQRLLPLGRSPGRHALSRELALTGIDFGAYWGTDEPMWSGGPVPVQLTRLRPDLLRVGPPPDWPGSQNEWLWDELPPVLYDLLSYTPDPPDPVAPQ</sequence>
<organism evidence="1 2">
    <name type="scientific">Actinomadura miaoliensis</name>
    <dbReference type="NCBI Taxonomy" id="430685"/>
    <lineage>
        <taxon>Bacteria</taxon>
        <taxon>Bacillati</taxon>
        <taxon>Actinomycetota</taxon>
        <taxon>Actinomycetes</taxon>
        <taxon>Streptosporangiales</taxon>
        <taxon>Thermomonosporaceae</taxon>
        <taxon>Actinomadura</taxon>
    </lineage>
</organism>
<dbReference type="RefSeq" id="WP_344946498.1">
    <property type="nucleotide sequence ID" value="NZ_BAAAZG010000017.1"/>
</dbReference>